<proteinExistence type="predicted"/>
<name>A0A1V8SWJ2_9PEZI</name>
<dbReference type="AlphaFoldDB" id="A0A1V8SWJ2"/>
<protein>
    <recommendedName>
        <fullName evidence="1">Methyltransferase domain-containing protein</fullName>
    </recommendedName>
</protein>
<dbReference type="InterPro" id="IPR029063">
    <property type="entry name" value="SAM-dependent_MTases_sf"/>
</dbReference>
<reference evidence="3" key="1">
    <citation type="submission" date="2017-03" db="EMBL/GenBank/DDBJ databases">
        <title>Genomes of endolithic fungi from Antarctica.</title>
        <authorList>
            <person name="Coleine C."/>
            <person name="Masonjones S."/>
            <person name="Stajich J.E."/>
        </authorList>
    </citation>
    <scope>NUCLEOTIDE SEQUENCE [LARGE SCALE GENOMIC DNA]</scope>
    <source>
        <strain evidence="3">CCFEE 5527</strain>
    </source>
</reference>
<evidence type="ECO:0000313" key="3">
    <source>
        <dbReference type="Proteomes" id="UP000192596"/>
    </source>
</evidence>
<dbReference type="PANTHER" id="PTHR43591">
    <property type="entry name" value="METHYLTRANSFERASE"/>
    <property type="match status" value="1"/>
</dbReference>
<keyword evidence="3" id="KW-1185">Reference proteome</keyword>
<dbReference type="InterPro" id="IPR025714">
    <property type="entry name" value="Methyltranfer_dom"/>
</dbReference>
<comment type="caution">
    <text evidence="2">The sequence shown here is derived from an EMBL/GenBank/DDBJ whole genome shotgun (WGS) entry which is preliminary data.</text>
</comment>
<dbReference type="PANTHER" id="PTHR43591:SF24">
    <property type="entry name" value="2-METHOXY-6-POLYPRENYL-1,4-BENZOQUINOL METHYLASE, MITOCHONDRIAL"/>
    <property type="match status" value="1"/>
</dbReference>
<feature type="domain" description="Methyltransferase" evidence="1">
    <location>
        <begin position="23"/>
        <end position="136"/>
    </location>
</feature>
<evidence type="ECO:0000313" key="2">
    <source>
        <dbReference type="EMBL" id="OQO03252.1"/>
    </source>
</evidence>
<dbReference type="InParanoid" id="A0A1V8SWJ2"/>
<accession>A0A1V8SWJ2</accession>
<dbReference type="GO" id="GO:0008168">
    <property type="term" value="F:methyltransferase activity"/>
    <property type="evidence" value="ECO:0007669"/>
    <property type="project" value="TreeGrafter"/>
</dbReference>
<organism evidence="2 3">
    <name type="scientific">Cryoendolithus antarcticus</name>
    <dbReference type="NCBI Taxonomy" id="1507870"/>
    <lineage>
        <taxon>Eukaryota</taxon>
        <taxon>Fungi</taxon>
        <taxon>Dikarya</taxon>
        <taxon>Ascomycota</taxon>
        <taxon>Pezizomycotina</taxon>
        <taxon>Dothideomycetes</taxon>
        <taxon>Dothideomycetidae</taxon>
        <taxon>Cladosporiales</taxon>
        <taxon>Cladosporiaceae</taxon>
        <taxon>Cryoendolithus</taxon>
    </lineage>
</organism>
<gene>
    <name evidence="2" type="ORF">B0A48_11508</name>
</gene>
<dbReference type="CDD" id="cd02440">
    <property type="entry name" value="AdoMet_MTases"/>
    <property type="match status" value="1"/>
</dbReference>
<dbReference type="Pfam" id="PF13847">
    <property type="entry name" value="Methyltransf_31"/>
    <property type="match status" value="1"/>
</dbReference>
<sequence length="251" mass="27021">MANPILQARTAAKQAAHILPHLKSSMTILDVGCGPGTISLGLAEAVPNGKVIGIDLNPASIKHAQELAIESGSTNATFQVGGAEDLAAFPDASFDAVHEHQLLPYMPKPVEAIREWRRVLKPGGILSLRSCSFIINVPELPGLVAYFTHLPKILSRRGGDVHAGRKHATWLHEAGFDLKNARLDSVAWELSGADGRMTFAAGAGNRLREPLLALGMATEKECDGIRNAWEEWKGMEEGRVITLDSAVLAWK</sequence>
<evidence type="ECO:0000259" key="1">
    <source>
        <dbReference type="Pfam" id="PF13847"/>
    </source>
</evidence>
<dbReference type="STRING" id="1507870.A0A1V8SWJ2"/>
<dbReference type="Gene3D" id="3.40.50.150">
    <property type="entry name" value="Vaccinia Virus protein VP39"/>
    <property type="match status" value="1"/>
</dbReference>
<dbReference type="EMBL" id="NAJO01000025">
    <property type="protein sequence ID" value="OQO03252.1"/>
    <property type="molecule type" value="Genomic_DNA"/>
</dbReference>
<dbReference type="OrthoDB" id="10017101at2759"/>
<dbReference type="SUPFAM" id="SSF53335">
    <property type="entry name" value="S-adenosyl-L-methionine-dependent methyltransferases"/>
    <property type="match status" value="1"/>
</dbReference>
<dbReference type="Proteomes" id="UP000192596">
    <property type="component" value="Unassembled WGS sequence"/>
</dbReference>